<accession>A0A5C5V529</accession>
<dbReference type="InterPro" id="IPR010870">
    <property type="entry name" value="Porin_O/P"/>
</dbReference>
<evidence type="ECO:0008006" key="5">
    <source>
        <dbReference type="Google" id="ProtNLM"/>
    </source>
</evidence>
<comment type="caution">
    <text evidence="3">The sequence shown here is derived from an EMBL/GenBank/DDBJ whole genome shotgun (WGS) entry which is preliminary data.</text>
</comment>
<dbReference type="AlphaFoldDB" id="A0A5C5V529"/>
<evidence type="ECO:0000256" key="1">
    <source>
        <dbReference type="SAM" id="Coils"/>
    </source>
</evidence>
<feature type="signal peptide" evidence="2">
    <location>
        <begin position="1"/>
        <end position="25"/>
    </location>
</feature>
<dbReference type="Gene3D" id="2.40.160.10">
    <property type="entry name" value="Porin"/>
    <property type="match status" value="1"/>
</dbReference>
<dbReference type="Proteomes" id="UP000318878">
    <property type="component" value="Unassembled WGS sequence"/>
</dbReference>
<protein>
    <recommendedName>
        <fullName evidence="5">Phosphate-selective porin O and P</fullName>
    </recommendedName>
</protein>
<keyword evidence="4" id="KW-1185">Reference proteome</keyword>
<proteinExistence type="predicted"/>
<sequence precursor="true">MRAWIRGMVCAAVIACRLWAGQATAVAQVELESNASLQVIDNDLSADIEVLYRRIAELEAKVAQSQEALFPAEPTEFLPCPSPEPQGCFFSKCVGYDNGFYVRTCDQDFTLKVNGLLQVRQYSDWRNVTTGDDFEAGFVVERAPIIFSGNVLSPKLKYWFILQASRASGTNFLEEGKIIYAFDNGMVFQAGRFRDPAFLREMEVSYTRQLPVERSYYNAVFSSGVIEGISLSKQYDCFRWMTTLNDGANSGSVSNSKDFYQDYTDIACSAGVDFKLFGEWVQYGDFTSWPDEEPAMFLRSSLFWQNEEHADALPLSERASYISYSGEMTYESHGFAAFGSLVGRHSQHDGPDINQYGGLGQISYQVIPNHWEPFVRYEHIWYDGYADISATGTPLNDSTLDIVSVGFNWYFHRQAFKFTIEAMHALDEVPVSVPNTGFLQDEAGQSGQTVLRSQIQLFF</sequence>
<dbReference type="EMBL" id="SJPF01000003">
    <property type="protein sequence ID" value="TWT32835.1"/>
    <property type="molecule type" value="Genomic_DNA"/>
</dbReference>
<dbReference type="InterPro" id="IPR023614">
    <property type="entry name" value="Porin_dom_sf"/>
</dbReference>
<evidence type="ECO:0000313" key="3">
    <source>
        <dbReference type="EMBL" id="TWT32835.1"/>
    </source>
</evidence>
<gene>
    <name evidence="3" type="ORF">Enr8_26410</name>
</gene>
<feature type="coiled-coil region" evidence="1">
    <location>
        <begin position="41"/>
        <end position="68"/>
    </location>
</feature>
<organism evidence="3 4">
    <name type="scientific">Blastopirellula retiformator</name>
    <dbReference type="NCBI Taxonomy" id="2527970"/>
    <lineage>
        <taxon>Bacteria</taxon>
        <taxon>Pseudomonadati</taxon>
        <taxon>Planctomycetota</taxon>
        <taxon>Planctomycetia</taxon>
        <taxon>Pirellulales</taxon>
        <taxon>Pirellulaceae</taxon>
        <taxon>Blastopirellula</taxon>
    </lineage>
</organism>
<evidence type="ECO:0000256" key="2">
    <source>
        <dbReference type="SAM" id="SignalP"/>
    </source>
</evidence>
<reference evidence="3 4" key="1">
    <citation type="submission" date="2019-02" db="EMBL/GenBank/DDBJ databases">
        <title>Deep-cultivation of Planctomycetes and their phenomic and genomic characterization uncovers novel biology.</title>
        <authorList>
            <person name="Wiegand S."/>
            <person name="Jogler M."/>
            <person name="Boedeker C."/>
            <person name="Pinto D."/>
            <person name="Vollmers J."/>
            <person name="Rivas-Marin E."/>
            <person name="Kohn T."/>
            <person name="Peeters S.H."/>
            <person name="Heuer A."/>
            <person name="Rast P."/>
            <person name="Oberbeckmann S."/>
            <person name="Bunk B."/>
            <person name="Jeske O."/>
            <person name="Meyerdierks A."/>
            <person name="Storesund J.E."/>
            <person name="Kallscheuer N."/>
            <person name="Luecker S."/>
            <person name="Lage O.M."/>
            <person name="Pohl T."/>
            <person name="Merkel B.J."/>
            <person name="Hornburger P."/>
            <person name="Mueller R.-W."/>
            <person name="Bruemmer F."/>
            <person name="Labrenz M."/>
            <person name="Spormann A.M."/>
            <person name="Op Den Camp H."/>
            <person name="Overmann J."/>
            <person name="Amann R."/>
            <person name="Jetten M.S.M."/>
            <person name="Mascher T."/>
            <person name="Medema M.H."/>
            <person name="Devos D.P."/>
            <person name="Kaster A.-K."/>
            <person name="Ovreas L."/>
            <person name="Rohde M."/>
            <person name="Galperin M.Y."/>
            <person name="Jogler C."/>
        </authorList>
    </citation>
    <scope>NUCLEOTIDE SEQUENCE [LARGE SCALE GENOMIC DNA]</scope>
    <source>
        <strain evidence="3 4">Enr8</strain>
    </source>
</reference>
<keyword evidence="1" id="KW-0175">Coiled coil</keyword>
<keyword evidence="2" id="KW-0732">Signal</keyword>
<name>A0A5C5V529_9BACT</name>
<evidence type="ECO:0000313" key="4">
    <source>
        <dbReference type="Proteomes" id="UP000318878"/>
    </source>
</evidence>
<feature type="chain" id="PRO_5023032368" description="Phosphate-selective porin O and P" evidence="2">
    <location>
        <begin position="26"/>
        <end position="459"/>
    </location>
</feature>
<dbReference type="Pfam" id="PF07396">
    <property type="entry name" value="Porin_O_P"/>
    <property type="match status" value="1"/>
</dbReference>